<evidence type="ECO:0000313" key="4">
    <source>
        <dbReference type="Proteomes" id="UP000315891"/>
    </source>
</evidence>
<reference evidence="3 4" key="1">
    <citation type="submission" date="2019-07" db="EMBL/GenBank/DDBJ databases">
        <title>Lysobacter weifangensis sp. nov., isolated from bensulfuron-methyl contaminated farmland soil.</title>
        <authorList>
            <person name="Zhao H."/>
        </authorList>
    </citation>
    <scope>NUCLEOTIDE SEQUENCE [LARGE SCALE GENOMIC DNA]</scope>
    <source>
        <strain evidence="3 4">CC-Bw-6</strain>
    </source>
</reference>
<proteinExistence type="predicted"/>
<keyword evidence="4" id="KW-1185">Reference proteome</keyword>
<dbReference type="AlphaFoldDB" id="A0A516V310"/>
<accession>A0A516V310</accession>
<sequence length="179" mass="19095">MSEHANHDHSQVDAAHACCHHESVAKVEAHSHHAHGGHGDTPVRIAAHATLHCLTGCVIGEIAGLLIGVGLGLAAWQTVVLATTLSYASGFSLGLWPLVKRGMNFIHALRTIWLGEAVSIGVMEIAMNVVDYLSGGMGVKSVFAPQFWTSFALAAPAGFLAAWPVNWWLLRKQIKAPCH</sequence>
<name>A0A516V310_9GAMM</name>
<feature type="transmembrane region" description="Helical" evidence="1">
    <location>
        <begin position="79"/>
        <end position="99"/>
    </location>
</feature>
<dbReference type="OrthoDB" id="1495425at2"/>
<dbReference type="Pfam" id="PF14342">
    <property type="entry name" value="DUF4396"/>
    <property type="match status" value="1"/>
</dbReference>
<organism evidence="3 4">
    <name type="scientific">Pseudoluteimonas lycopersici</name>
    <dbReference type="NCBI Taxonomy" id="1324796"/>
    <lineage>
        <taxon>Bacteria</taxon>
        <taxon>Pseudomonadati</taxon>
        <taxon>Pseudomonadota</taxon>
        <taxon>Gammaproteobacteria</taxon>
        <taxon>Lysobacterales</taxon>
        <taxon>Lysobacteraceae</taxon>
        <taxon>Pseudoluteimonas</taxon>
    </lineage>
</organism>
<dbReference type="Proteomes" id="UP000315891">
    <property type="component" value="Chromosome"/>
</dbReference>
<evidence type="ECO:0000313" key="3">
    <source>
        <dbReference type="EMBL" id="QDQ72906.1"/>
    </source>
</evidence>
<feature type="transmembrane region" description="Helical" evidence="1">
    <location>
        <begin position="150"/>
        <end position="170"/>
    </location>
</feature>
<dbReference type="InterPro" id="IPR025509">
    <property type="entry name" value="DUF4396"/>
</dbReference>
<dbReference type="EMBL" id="CP041742">
    <property type="protein sequence ID" value="QDQ72906.1"/>
    <property type="molecule type" value="Genomic_DNA"/>
</dbReference>
<keyword evidence="1" id="KW-1133">Transmembrane helix</keyword>
<feature type="transmembrane region" description="Helical" evidence="1">
    <location>
        <begin position="111"/>
        <end position="130"/>
    </location>
</feature>
<keyword evidence="1" id="KW-0812">Transmembrane</keyword>
<dbReference type="RefSeq" id="WP_143878420.1">
    <property type="nucleotide sequence ID" value="NZ_BAABLZ010000002.1"/>
</dbReference>
<gene>
    <name evidence="3" type="ORF">FNZ56_02935</name>
</gene>
<keyword evidence="1" id="KW-0472">Membrane</keyword>
<evidence type="ECO:0000256" key="1">
    <source>
        <dbReference type="SAM" id="Phobius"/>
    </source>
</evidence>
<feature type="transmembrane region" description="Helical" evidence="1">
    <location>
        <begin position="51"/>
        <end position="73"/>
    </location>
</feature>
<evidence type="ECO:0000259" key="2">
    <source>
        <dbReference type="Pfam" id="PF14342"/>
    </source>
</evidence>
<protein>
    <submittedName>
        <fullName evidence="3">DUF4396 domain-containing protein</fullName>
    </submittedName>
</protein>
<feature type="domain" description="DUF4396" evidence="2">
    <location>
        <begin position="46"/>
        <end position="175"/>
    </location>
</feature>